<evidence type="ECO:0000256" key="1">
    <source>
        <dbReference type="ARBA" id="ARBA00004167"/>
    </source>
</evidence>
<dbReference type="Pfam" id="PF03544">
    <property type="entry name" value="TonB_C"/>
    <property type="match status" value="1"/>
</dbReference>
<evidence type="ECO:0000313" key="8">
    <source>
        <dbReference type="Proteomes" id="UP001499988"/>
    </source>
</evidence>
<keyword evidence="8" id="KW-1185">Reference proteome</keyword>
<evidence type="ECO:0000256" key="2">
    <source>
        <dbReference type="ARBA" id="ARBA00022692"/>
    </source>
</evidence>
<comment type="caution">
    <text evidence="7">The sequence shown here is derived from an EMBL/GenBank/DDBJ whole genome shotgun (WGS) entry which is preliminary data.</text>
</comment>
<dbReference type="PROSITE" id="PS51257">
    <property type="entry name" value="PROKAR_LIPOPROTEIN"/>
    <property type="match status" value="1"/>
</dbReference>
<keyword evidence="5" id="KW-0732">Signal</keyword>
<feature type="signal peptide" evidence="5">
    <location>
        <begin position="1"/>
        <end position="26"/>
    </location>
</feature>
<dbReference type="PROSITE" id="PS52015">
    <property type="entry name" value="TONB_CTD"/>
    <property type="match status" value="1"/>
</dbReference>
<dbReference type="Gene3D" id="3.30.1150.10">
    <property type="match status" value="1"/>
</dbReference>
<sequence length="137" mass="15199">MKRKRIIPLLSALLTACASTTTVDYAQLDLLDLRNQSEQLEQYWSPRAPHAPQYPTEAARARQEGCVELYFVIDEQGKTRDISVSDASSRRFINSAIEAVTQGGWQAAPANTKHQPVIASLKLYFMLDPDSSIDCGA</sequence>
<evidence type="ECO:0000256" key="4">
    <source>
        <dbReference type="ARBA" id="ARBA00023136"/>
    </source>
</evidence>
<evidence type="ECO:0000313" key="7">
    <source>
        <dbReference type="EMBL" id="GAA4887725.1"/>
    </source>
</evidence>
<feature type="domain" description="TonB C-terminal" evidence="6">
    <location>
        <begin position="39"/>
        <end position="134"/>
    </location>
</feature>
<dbReference type="InterPro" id="IPR037682">
    <property type="entry name" value="TonB_C"/>
</dbReference>
<dbReference type="NCBIfam" id="TIGR01352">
    <property type="entry name" value="tonB_Cterm"/>
    <property type="match status" value="1"/>
</dbReference>
<proteinExistence type="predicted"/>
<dbReference type="EMBL" id="BAABJZ010000072">
    <property type="protein sequence ID" value="GAA4887725.1"/>
    <property type="molecule type" value="Genomic_DNA"/>
</dbReference>
<protein>
    <recommendedName>
        <fullName evidence="6">TonB C-terminal domain-containing protein</fullName>
    </recommendedName>
</protein>
<keyword evidence="4" id="KW-0472">Membrane</keyword>
<dbReference type="RefSeq" id="WP_345335382.1">
    <property type="nucleotide sequence ID" value="NZ_BAABJZ010000072.1"/>
</dbReference>
<gene>
    <name evidence="7" type="ORF">GCM10023333_21430</name>
</gene>
<keyword evidence="3" id="KW-1133">Transmembrane helix</keyword>
<dbReference type="SUPFAM" id="SSF74653">
    <property type="entry name" value="TolA/TonB C-terminal domain"/>
    <property type="match status" value="1"/>
</dbReference>
<comment type="subcellular location">
    <subcellularLocation>
        <location evidence="1">Membrane</location>
        <topology evidence="1">Single-pass membrane protein</topology>
    </subcellularLocation>
</comment>
<dbReference type="Proteomes" id="UP001499988">
    <property type="component" value="Unassembled WGS sequence"/>
</dbReference>
<dbReference type="InterPro" id="IPR006260">
    <property type="entry name" value="TonB/TolA_C"/>
</dbReference>
<evidence type="ECO:0000256" key="3">
    <source>
        <dbReference type="ARBA" id="ARBA00022989"/>
    </source>
</evidence>
<organism evidence="7 8">
    <name type="scientific">Ferrimonas pelagia</name>
    <dbReference type="NCBI Taxonomy" id="1177826"/>
    <lineage>
        <taxon>Bacteria</taxon>
        <taxon>Pseudomonadati</taxon>
        <taxon>Pseudomonadota</taxon>
        <taxon>Gammaproteobacteria</taxon>
        <taxon>Alteromonadales</taxon>
        <taxon>Ferrimonadaceae</taxon>
        <taxon>Ferrimonas</taxon>
    </lineage>
</organism>
<keyword evidence="2" id="KW-0812">Transmembrane</keyword>
<accession>A0ABP9EWX2</accession>
<reference evidence="8" key="1">
    <citation type="journal article" date="2019" name="Int. J. Syst. Evol. Microbiol.">
        <title>The Global Catalogue of Microorganisms (GCM) 10K type strain sequencing project: providing services to taxonomists for standard genome sequencing and annotation.</title>
        <authorList>
            <consortium name="The Broad Institute Genomics Platform"/>
            <consortium name="The Broad Institute Genome Sequencing Center for Infectious Disease"/>
            <person name="Wu L."/>
            <person name="Ma J."/>
        </authorList>
    </citation>
    <scope>NUCLEOTIDE SEQUENCE [LARGE SCALE GENOMIC DNA]</scope>
    <source>
        <strain evidence="8">JCM 18401</strain>
    </source>
</reference>
<evidence type="ECO:0000259" key="6">
    <source>
        <dbReference type="PROSITE" id="PS52015"/>
    </source>
</evidence>
<evidence type="ECO:0000256" key="5">
    <source>
        <dbReference type="SAM" id="SignalP"/>
    </source>
</evidence>
<name>A0ABP9EWX2_9GAMM</name>
<feature type="chain" id="PRO_5046535466" description="TonB C-terminal domain-containing protein" evidence="5">
    <location>
        <begin position="27"/>
        <end position="137"/>
    </location>
</feature>